<feature type="transmembrane region" description="Helical" evidence="2">
    <location>
        <begin position="105"/>
        <end position="122"/>
    </location>
</feature>
<feature type="compositionally biased region" description="Polar residues" evidence="1">
    <location>
        <begin position="1"/>
        <end position="10"/>
    </location>
</feature>
<dbReference type="Proteomes" id="UP000017048">
    <property type="component" value="Unassembled WGS sequence"/>
</dbReference>
<evidence type="ECO:0000313" key="4">
    <source>
        <dbReference type="Proteomes" id="UP000017048"/>
    </source>
</evidence>
<evidence type="ECO:0000256" key="2">
    <source>
        <dbReference type="SAM" id="Phobius"/>
    </source>
</evidence>
<feature type="compositionally biased region" description="Low complexity" evidence="1">
    <location>
        <begin position="31"/>
        <end position="42"/>
    </location>
</feature>
<reference evidence="3 4" key="1">
    <citation type="journal article" date="2014" name="BMC Genomics">
        <title>Genome based analysis of type-I polyketide synthase and nonribosomal peptide synthetase gene clusters in seven strains of five representative Nocardia species.</title>
        <authorList>
            <person name="Komaki H."/>
            <person name="Ichikawa N."/>
            <person name="Hosoyama A."/>
            <person name="Takahashi-Nakaguchi A."/>
            <person name="Matsuzawa T."/>
            <person name="Suzuki K."/>
            <person name="Fujita N."/>
            <person name="Gonoi T."/>
        </authorList>
    </citation>
    <scope>NUCLEOTIDE SEQUENCE [LARGE SCALE GENOMIC DNA]</scope>
    <source>
        <strain evidence="3 4">NBRC 15531</strain>
    </source>
</reference>
<dbReference type="eggNOG" id="ENOG502ZD2Q">
    <property type="taxonomic scope" value="Bacteria"/>
</dbReference>
<evidence type="ECO:0000256" key="1">
    <source>
        <dbReference type="SAM" id="MobiDB-lite"/>
    </source>
</evidence>
<proteinExistence type="predicted"/>
<name>U5EDP3_NOCAS</name>
<feature type="region of interest" description="Disordered" evidence="1">
    <location>
        <begin position="1"/>
        <end position="42"/>
    </location>
</feature>
<gene>
    <name evidence="3" type="ORF">NCAST_19_00110</name>
</gene>
<evidence type="ECO:0000313" key="3">
    <source>
        <dbReference type="EMBL" id="GAD83309.1"/>
    </source>
</evidence>
<dbReference type="OrthoDB" id="4350047at2"/>
<dbReference type="STRING" id="1824.SAMN05444423_10864"/>
<comment type="caution">
    <text evidence="3">The sequence shown here is derived from an EMBL/GenBank/DDBJ whole genome shotgun (WGS) entry which is preliminary data.</text>
</comment>
<organism evidence="3 4">
    <name type="scientific">Nocardia asteroides NBRC 15531</name>
    <dbReference type="NCBI Taxonomy" id="1110697"/>
    <lineage>
        <taxon>Bacteria</taxon>
        <taxon>Bacillati</taxon>
        <taxon>Actinomycetota</taxon>
        <taxon>Actinomycetes</taxon>
        <taxon>Mycobacteriales</taxon>
        <taxon>Nocardiaceae</taxon>
        <taxon>Nocardia</taxon>
    </lineage>
</organism>
<feature type="transmembrane region" description="Helical" evidence="2">
    <location>
        <begin position="142"/>
        <end position="164"/>
    </location>
</feature>
<dbReference type="EMBL" id="BAFO02000019">
    <property type="protein sequence ID" value="GAD83309.1"/>
    <property type="molecule type" value="Genomic_DNA"/>
</dbReference>
<sequence length="334" mass="35487">MSTETHSSGAAHSGNGAHRSTGAATPGPTREPSAGTAAAAPPTESGLTRLGVMIRNIAAPMTLITALLFFFGWSHAYWFFDYFGVNSTTIGLTTQDYLMRSQDPLFLPLAAGACLFLGYLLCRRVIREFVVPRMSGVQRRVLVRVTIVAGVVLVAAGLLNMVVATPLRTVVGAPGLCLVGGIVLVVSAVRWRRAEPGNEPAGDVLTAGEWGAVFVLIGVGLFWAVADYSAAVGTGRAVEQVAEFAEQPSVSVYSDKRLGLAAPGVVELRCPADDSAYHFRYDGLKLVLQSGNQYLLLPASWNKDNGVAFLLPRSDANRIDFFPTGAVPPPHDCR</sequence>
<accession>U5EDP3</accession>
<feature type="transmembrane region" description="Helical" evidence="2">
    <location>
        <begin position="204"/>
        <end position="226"/>
    </location>
</feature>
<dbReference type="AlphaFoldDB" id="U5EDP3"/>
<dbReference type="GeneID" id="91518289"/>
<keyword evidence="2" id="KW-0472">Membrane</keyword>
<feature type="transmembrane region" description="Helical" evidence="2">
    <location>
        <begin position="170"/>
        <end position="192"/>
    </location>
</feature>
<dbReference type="RefSeq" id="WP_022566033.1">
    <property type="nucleotide sequence ID" value="NZ_BAFO02000019.1"/>
</dbReference>
<feature type="transmembrane region" description="Helical" evidence="2">
    <location>
        <begin position="57"/>
        <end position="80"/>
    </location>
</feature>
<keyword evidence="2" id="KW-0812">Transmembrane</keyword>
<protein>
    <submittedName>
        <fullName evidence="3">Uncharacterized protein</fullName>
    </submittedName>
</protein>
<keyword evidence="2" id="KW-1133">Transmembrane helix</keyword>
<keyword evidence="4" id="KW-1185">Reference proteome</keyword>